<feature type="region of interest" description="Disordered" evidence="1">
    <location>
        <begin position="90"/>
        <end position="182"/>
    </location>
</feature>
<reference evidence="2 3" key="1">
    <citation type="submission" date="2019-03" db="EMBL/GenBank/DDBJ databases">
        <title>First draft genome of Liparis tanakae, snailfish: a comprehensive survey of snailfish specific genes.</title>
        <authorList>
            <person name="Kim W."/>
            <person name="Song I."/>
            <person name="Jeong J.-H."/>
            <person name="Kim D."/>
            <person name="Kim S."/>
            <person name="Ryu S."/>
            <person name="Song J.Y."/>
            <person name="Lee S.K."/>
        </authorList>
    </citation>
    <scope>NUCLEOTIDE SEQUENCE [LARGE SCALE GENOMIC DNA]</scope>
    <source>
        <tissue evidence="2">Muscle</tissue>
    </source>
</reference>
<sequence>MSCRAAHLWLVEEASFSSSVAWSSCGRREGVSSASVGSYDTKKEPVTESQGRGRSERLNCTERCTASLPYPTLLLVPEPRSCIHTKKIRMLPKTRGRETLHIGQPDGSPLPAEYDSTRQLSQGWREREGEGEPPPPPPPRGEGNIHSPHPPAPATPFQNSLSFQSDSYSGGRQPESEEGSTG</sequence>
<comment type="caution">
    <text evidence="2">The sequence shown here is derived from an EMBL/GenBank/DDBJ whole genome shotgun (WGS) entry which is preliminary data.</text>
</comment>
<evidence type="ECO:0000256" key="1">
    <source>
        <dbReference type="SAM" id="MobiDB-lite"/>
    </source>
</evidence>
<dbReference type="PROSITE" id="PS51257">
    <property type="entry name" value="PROKAR_LIPOPROTEIN"/>
    <property type="match status" value="1"/>
</dbReference>
<evidence type="ECO:0000313" key="2">
    <source>
        <dbReference type="EMBL" id="TNN53279.1"/>
    </source>
</evidence>
<feature type="compositionally biased region" description="Basic and acidic residues" evidence="1">
    <location>
        <begin position="40"/>
        <end position="57"/>
    </location>
</feature>
<accession>A0A4Z2GIV5</accession>
<feature type="compositionally biased region" description="Polar residues" evidence="1">
    <location>
        <begin position="156"/>
        <end position="170"/>
    </location>
</feature>
<dbReference type="Proteomes" id="UP000314294">
    <property type="component" value="Unassembled WGS sequence"/>
</dbReference>
<proteinExistence type="predicted"/>
<keyword evidence="3" id="KW-1185">Reference proteome</keyword>
<name>A0A4Z2GIV5_9TELE</name>
<dbReference type="EMBL" id="SRLO01000520">
    <property type="protein sequence ID" value="TNN53279.1"/>
    <property type="molecule type" value="Genomic_DNA"/>
</dbReference>
<feature type="region of interest" description="Disordered" evidence="1">
    <location>
        <begin position="22"/>
        <end position="57"/>
    </location>
</feature>
<protein>
    <submittedName>
        <fullName evidence="2">Uncharacterized protein</fullName>
    </submittedName>
</protein>
<organism evidence="2 3">
    <name type="scientific">Liparis tanakae</name>
    <name type="common">Tanaka's snailfish</name>
    <dbReference type="NCBI Taxonomy" id="230148"/>
    <lineage>
        <taxon>Eukaryota</taxon>
        <taxon>Metazoa</taxon>
        <taxon>Chordata</taxon>
        <taxon>Craniata</taxon>
        <taxon>Vertebrata</taxon>
        <taxon>Euteleostomi</taxon>
        <taxon>Actinopterygii</taxon>
        <taxon>Neopterygii</taxon>
        <taxon>Teleostei</taxon>
        <taxon>Neoteleostei</taxon>
        <taxon>Acanthomorphata</taxon>
        <taxon>Eupercaria</taxon>
        <taxon>Perciformes</taxon>
        <taxon>Cottioidei</taxon>
        <taxon>Cottales</taxon>
        <taxon>Liparidae</taxon>
        <taxon>Liparis</taxon>
    </lineage>
</organism>
<dbReference type="AlphaFoldDB" id="A0A4Z2GIV5"/>
<gene>
    <name evidence="2" type="ORF">EYF80_036513</name>
</gene>
<evidence type="ECO:0000313" key="3">
    <source>
        <dbReference type="Proteomes" id="UP000314294"/>
    </source>
</evidence>